<evidence type="ECO:0000259" key="7">
    <source>
        <dbReference type="Pfam" id="PF08281"/>
    </source>
</evidence>
<dbReference type="PANTHER" id="PTHR43133">
    <property type="entry name" value="RNA POLYMERASE ECF-TYPE SIGMA FACTO"/>
    <property type="match status" value="1"/>
</dbReference>
<keyword evidence="6" id="KW-0472">Membrane</keyword>
<comment type="similarity">
    <text evidence="1">Belongs to the sigma-70 factor family. ECF subfamily.</text>
</comment>
<name>A0A4R8A0P9_9ACTN</name>
<evidence type="ECO:0000313" key="8">
    <source>
        <dbReference type="EMBL" id="TDW23121.1"/>
    </source>
</evidence>
<keyword evidence="3" id="KW-0731">Sigma factor</keyword>
<feature type="domain" description="RNA polymerase sigma factor 70 region 4 type 2" evidence="7">
    <location>
        <begin position="102"/>
        <end position="149"/>
    </location>
</feature>
<dbReference type="AlphaFoldDB" id="A0A4R8A0P9"/>
<proteinExistence type="inferred from homology"/>
<evidence type="ECO:0000256" key="2">
    <source>
        <dbReference type="ARBA" id="ARBA00023015"/>
    </source>
</evidence>
<protein>
    <submittedName>
        <fullName evidence="8">DNA-directed RNA polymerase specialized sigma24 family protein</fullName>
    </submittedName>
</protein>
<keyword evidence="6" id="KW-1133">Transmembrane helix</keyword>
<accession>A0A4R8A0P9</accession>
<keyword evidence="2" id="KW-0805">Transcription regulation</keyword>
<dbReference type="GO" id="GO:0006352">
    <property type="term" value="P:DNA-templated transcription initiation"/>
    <property type="evidence" value="ECO:0007669"/>
    <property type="project" value="InterPro"/>
</dbReference>
<evidence type="ECO:0000256" key="4">
    <source>
        <dbReference type="ARBA" id="ARBA00023125"/>
    </source>
</evidence>
<sequence>MRDASDATAADLEAFYWRTWPRLIGVLVSIGGSRADAEAVSQDAYVKLLGRWDAIRRYDDPESWVRGLAVRTMIGRLNRRQVVARALVRLGGDPDRGQAAGALARITPEQRAVVVLHDVMELPVEQVAVELQLADGAVRSRLARARRALGPGLELTEYVDARTPEEAPPLEDVERGVQERRRRRYVVPAAVAAILLVGGVAGALVHSKAATEPTIGLEMPQYIVDGPAPQHYKIGTTTILLRGEIAVTSASVDPEHLSVLSVGVEPDEVAIEPCLPNTVVRILAQDAYSVRIAAYRYGLGPDQNEGHQCTNPGPAPTALRVDLQFVLGSRTVYAGSTGERVVLRPRGCLRPAGSFAARCR</sequence>
<dbReference type="EMBL" id="SODF01000001">
    <property type="protein sequence ID" value="TDW23121.1"/>
    <property type="molecule type" value="Genomic_DNA"/>
</dbReference>
<dbReference type="Gene3D" id="1.10.1740.10">
    <property type="match status" value="1"/>
</dbReference>
<dbReference type="RefSeq" id="WP_166678068.1">
    <property type="nucleotide sequence ID" value="NZ_SODF01000001.1"/>
</dbReference>
<dbReference type="InterPro" id="IPR013324">
    <property type="entry name" value="RNA_pol_sigma_r3/r4-like"/>
</dbReference>
<comment type="caution">
    <text evidence="8">The sequence shown here is derived from an EMBL/GenBank/DDBJ whole genome shotgun (WGS) entry which is preliminary data.</text>
</comment>
<dbReference type="Gene3D" id="1.10.10.10">
    <property type="entry name" value="Winged helix-like DNA-binding domain superfamily/Winged helix DNA-binding domain"/>
    <property type="match status" value="1"/>
</dbReference>
<dbReference type="GO" id="GO:0003677">
    <property type="term" value="F:DNA binding"/>
    <property type="evidence" value="ECO:0007669"/>
    <property type="project" value="UniProtKB-KW"/>
</dbReference>
<dbReference type="SUPFAM" id="SSF88659">
    <property type="entry name" value="Sigma3 and sigma4 domains of RNA polymerase sigma factors"/>
    <property type="match status" value="1"/>
</dbReference>
<dbReference type="InterPro" id="IPR039425">
    <property type="entry name" value="RNA_pol_sigma-70-like"/>
</dbReference>
<dbReference type="GO" id="GO:0016987">
    <property type="term" value="F:sigma factor activity"/>
    <property type="evidence" value="ECO:0007669"/>
    <property type="project" value="UniProtKB-KW"/>
</dbReference>
<dbReference type="SUPFAM" id="SSF88946">
    <property type="entry name" value="Sigma2 domain of RNA polymerase sigma factors"/>
    <property type="match status" value="1"/>
</dbReference>
<dbReference type="InterPro" id="IPR036388">
    <property type="entry name" value="WH-like_DNA-bd_sf"/>
</dbReference>
<evidence type="ECO:0000256" key="6">
    <source>
        <dbReference type="SAM" id="Phobius"/>
    </source>
</evidence>
<dbReference type="InterPro" id="IPR013249">
    <property type="entry name" value="RNA_pol_sigma70_r4_t2"/>
</dbReference>
<gene>
    <name evidence="8" type="ORF">EV650_1972</name>
</gene>
<keyword evidence="6" id="KW-0812">Transmembrane</keyword>
<dbReference type="Proteomes" id="UP000295447">
    <property type="component" value="Unassembled WGS sequence"/>
</dbReference>
<keyword evidence="8" id="KW-0240">DNA-directed RNA polymerase</keyword>
<keyword evidence="4" id="KW-0238">DNA-binding</keyword>
<keyword evidence="9" id="KW-1185">Reference proteome</keyword>
<dbReference type="Pfam" id="PF08281">
    <property type="entry name" value="Sigma70_r4_2"/>
    <property type="match status" value="1"/>
</dbReference>
<evidence type="ECO:0000256" key="3">
    <source>
        <dbReference type="ARBA" id="ARBA00023082"/>
    </source>
</evidence>
<evidence type="ECO:0000313" key="9">
    <source>
        <dbReference type="Proteomes" id="UP000295447"/>
    </source>
</evidence>
<organism evidence="8 9">
    <name type="scientific">Kribbella kalugense</name>
    <dbReference type="NCBI Taxonomy" id="2512221"/>
    <lineage>
        <taxon>Bacteria</taxon>
        <taxon>Bacillati</taxon>
        <taxon>Actinomycetota</taxon>
        <taxon>Actinomycetes</taxon>
        <taxon>Propionibacteriales</taxon>
        <taxon>Kribbellaceae</taxon>
        <taxon>Kribbella</taxon>
    </lineage>
</organism>
<dbReference type="GO" id="GO:0000428">
    <property type="term" value="C:DNA-directed RNA polymerase complex"/>
    <property type="evidence" value="ECO:0007669"/>
    <property type="project" value="UniProtKB-KW"/>
</dbReference>
<evidence type="ECO:0000256" key="1">
    <source>
        <dbReference type="ARBA" id="ARBA00010641"/>
    </source>
</evidence>
<keyword evidence="5" id="KW-0804">Transcription</keyword>
<evidence type="ECO:0000256" key="5">
    <source>
        <dbReference type="ARBA" id="ARBA00023163"/>
    </source>
</evidence>
<dbReference type="PANTHER" id="PTHR43133:SF50">
    <property type="entry name" value="ECF RNA POLYMERASE SIGMA FACTOR SIGM"/>
    <property type="match status" value="1"/>
</dbReference>
<feature type="transmembrane region" description="Helical" evidence="6">
    <location>
        <begin position="185"/>
        <end position="205"/>
    </location>
</feature>
<dbReference type="InterPro" id="IPR013325">
    <property type="entry name" value="RNA_pol_sigma_r2"/>
</dbReference>
<reference evidence="8 9" key="1">
    <citation type="submission" date="2019-03" db="EMBL/GenBank/DDBJ databases">
        <title>Genomic Encyclopedia of Type Strains, Phase III (KMG-III): the genomes of soil and plant-associated and newly described type strains.</title>
        <authorList>
            <person name="Whitman W."/>
        </authorList>
    </citation>
    <scope>NUCLEOTIDE SEQUENCE [LARGE SCALE GENOMIC DNA]</scope>
    <source>
        <strain evidence="8 9">VKM Ac-2570</strain>
    </source>
</reference>